<evidence type="ECO:0000313" key="1">
    <source>
        <dbReference type="EMBL" id="WOT02571.1"/>
    </source>
</evidence>
<reference evidence="1" key="1">
    <citation type="submission" date="2017-12" db="EMBL/GenBank/DDBJ databases">
        <authorList>
            <person name="Thomas-White K."/>
            <person name="Wolfe A.J."/>
        </authorList>
    </citation>
    <scope>NUCLEOTIDE SEQUENCE</scope>
    <source>
        <strain evidence="1">UMB0763</strain>
    </source>
</reference>
<protein>
    <submittedName>
        <fullName evidence="1">Uncharacterized protein</fullName>
    </submittedName>
</protein>
<proteinExistence type="predicted"/>
<dbReference type="AlphaFoldDB" id="A0AAF1BX62"/>
<dbReference type="Proteomes" id="UP000234560">
    <property type="component" value="Chromosome"/>
</dbReference>
<sequence length="118" mass="12827">MATKKPAPIDIIDAALGYHGGESQIIVLNDCELSIKRNYTGAEAQAFLALWNPEADASETWLDDQLDLLSDSTKEEKAAFVAELRKEATATIIRVLQKIAMIAGLRDGNGRFLPGPLD</sequence>
<evidence type="ECO:0000313" key="2">
    <source>
        <dbReference type="Proteomes" id="UP000234560"/>
    </source>
</evidence>
<name>A0AAF1BX62_9CORY</name>
<accession>A0AAF1BX62</accession>
<gene>
    <name evidence="1" type="ORF">CYJ47_02010</name>
</gene>
<organism evidence="1 2">
    <name type="scientific">Corynebacterium pyruviciproducens</name>
    <dbReference type="NCBI Taxonomy" id="598660"/>
    <lineage>
        <taxon>Bacteria</taxon>
        <taxon>Bacillati</taxon>
        <taxon>Actinomycetota</taxon>
        <taxon>Actinomycetes</taxon>
        <taxon>Mycobacteriales</taxon>
        <taxon>Corynebacteriaceae</taxon>
        <taxon>Corynebacterium</taxon>
    </lineage>
</organism>
<dbReference type="EMBL" id="CP136958">
    <property type="protein sequence ID" value="WOT02571.1"/>
    <property type="molecule type" value="Genomic_DNA"/>
</dbReference>
<dbReference type="KEGG" id="cpyr:CYJ47_02010"/>
<reference evidence="1" key="2">
    <citation type="submission" date="2023-10" db="EMBL/GenBank/DDBJ databases">
        <authorList>
            <person name="Choi B."/>
        </authorList>
    </citation>
    <scope>NUCLEOTIDE SEQUENCE</scope>
    <source>
        <strain evidence="1">UMB0763</strain>
    </source>
</reference>
<dbReference type="RefSeq" id="WP_101679357.1">
    <property type="nucleotide sequence ID" value="NZ_CP136958.1"/>
</dbReference>